<dbReference type="SUPFAM" id="SSF101478">
    <property type="entry name" value="ADP-ribosylglycohydrolase"/>
    <property type="match status" value="1"/>
</dbReference>
<dbReference type="RefSeq" id="WP_263541297.1">
    <property type="nucleotide sequence ID" value="NZ_JAOVZO020000020.1"/>
</dbReference>
<dbReference type="AlphaFoldDB" id="A0A9X4BMV3"/>
<dbReference type="PANTHER" id="PTHR16222">
    <property type="entry name" value="ADP-RIBOSYLGLYCOHYDROLASE"/>
    <property type="match status" value="1"/>
</dbReference>
<dbReference type="Proteomes" id="UP001139971">
    <property type="component" value="Unassembled WGS sequence"/>
</dbReference>
<sequence length="313" mass="32922">MTADHTPINRHGRLAGGLLGLLIGDAVGVPYEFNPPGRLPPLAQIDLVPPPDFARSHPQVPPGTWSDDGAQALCLLASLQHAGGLDLDDFAHRLVNWRDVGYLAVDYDVFDVGIQTSRAIANLRNGVPPHLAGPSGERDNGNGSLMRVLPLALWHRGGDRELVELAARQSLPTHGHARSQAACAFACLWARAELDGAADAWSAAATRLREHAPAAGLPAAEIDIVLDTRNADRVAGSGYVVDTLWSARHALAAGASFDAVVRAAIAFGNDTDTTAAVAGGIAGIRHGEAGIPRAWREALRGRELVAPLLSRLS</sequence>
<evidence type="ECO:0000313" key="5">
    <source>
        <dbReference type="Proteomes" id="UP001139971"/>
    </source>
</evidence>
<protein>
    <submittedName>
        <fullName evidence="4">ADP-ribosylglycohydrolase family protein</fullName>
    </submittedName>
</protein>
<evidence type="ECO:0000256" key="3">
    <source>
        <dbReference type="PIRSR" id="PIRSR605502-1"/>
    </source>
</evidence>
<keyword evidence="3" id="KW-0460">Magnesium</keyword>
<dbReference type="Gene3D" id="1.10.4080.10">
    <property type="entry name" value="ADP-ribosylation/Crystallin J1"/>
    <property type="match status" value="1"/>
</dbReference>
<keyword evidence="3" id="KW-0479">Metal-binding</keyword>
<feature type="binding site" evidence="3">
    <location>
        <position position="68"/>
    </location>
    <ligand>
        <name>Mg(2+)</name>
        <dbReference type="ChEBI" id="CHEBI:18420"/>
        <label>1</label>
    </ligand>
</feature>
<dbReference type="EMBL" id="JAOVZO020000020">
    <property type="protein sequence ID" value="MDC8015749.1"/>
    <property type="molecule type" value="Genomic_DNA"/>
</dbReference>
<reference evidence="4" key="1">
    <citation type="submission" date="2023-02" db="EMBL/GenBank/DDBJ databases">
        <title>Tahibacter soli sp. nov. isolated from soil.</title>
        <authorList>
            <person name="Baek J.H."/>
            <person name="Lee J.K."/>
            <person name="Choi D.G."/>
            <person name="Jeon C.O."/>
        </authorList>
    </citation>
    <scope>NUCLEOTIDE SEQUENCE</scope>
    <source>
        <strain evidence="4">BL</strain>
    </source>
</reference>
<comment type="similarity">
    <text evidence="1">Belongs to the ADP-ribosylglycohydrolase family.</text>
</comment>
<dbReference type="InterPro" id="IPR050792">
    <property type="entry name" value="ADP-ribosylglycohydrolase"/>
</dbReference>
<keyword evidence="2" id="KW-0378">Hydrolase</keyword>
<dbReference type="Pfam" id="PF03747">
    <property type="entry name" value="ADP_ribosyl_GH"/>
    <property type="match status" value="1"/>
</dbReference>
<dbReference type="InterPro" id="IPR036705">
    <property type="entry name" value="Ribosyl_crysJ1_sf"/>
</dbReference>
<evidence type="ECO:0000313" key="4">
    <source>
        <dbReference type="EMBL" id="MDC8015749.1"/>
    </source>
</evidence>
<accession>A0A9X4BMV3</accession>
<evidence type="ECO:0000256" key="2">
    <source>
        <dbReference type="ARBA" id="ARBA00022801"/>
    </source>
</evidence>
<evidence type="ECO:0000256" key="1">
    <source>
        <dbReference type="ARBA" id="ARBA00010702"/>
    </source>
</evidence>
<dbReference type="GO" id="GO:0016787">
    <property type="term" value="F:hydrolase activity"/>
    <property type="evidence" value="ECO:0007669"/>
    <property type="project" value="UniProtKB-KW"/>
</dbReference>
<comment type="cofactor">
    <cofactor evidence="3">
        <name>Mg(2+)</name>
        <dbReference type="ChEBI" id="CHEBI:18420"/>
    </cofactor>
    <text evidence="3">Binds 2 magnesium ions per subunit.</text>
</comment>
<proteinExistence type="inferred from homology"/>
<feature type="binding site" evidence="3">
    <location>
        <position position="270"/>
    </location>
    <ligand>
        <name>Mg(2+)</name>
        <dbReference type="ChEBI" id="CHEBI:18420"/>
        <label>1</label>
    </ligand>
</feature>
<name>A0A9X4BMV3_9GAMM</name>
<dbReference type="InterPro" id="IPR005502">
    <property type="entry name" value="Ribosyl_crysJ1"/>
</dbReference>
<feature type="binding site" evidence="3">
    <location>
        <position position="272"/>
    </location>
    <ligand>
        <name>Mg(2+)</name>
        <dbReference type="ChEBI" id="CHEBI:18420"/>
        <label>1</label>
    </ligand>
</feature>
<gene>
    <name evidence="4" type="ORF">OD750_024745</name>
</gene>
<comment type="caution">
    <text evidence="4">The sequence shown here is derived from an EMBL/GenBank/DDBJ whole genome shotgun (WGS) entry which is preliminary data.</text>
</comment>
<feature type="binding site" evidence="3">
    <location>
        <position position="67"/>
    </location>
    <ligand>
        <name>Mg(2+)</name>
        <dbReference type="ChEBI" id="CHEBI:18420"/>
        <label>1</label>
    </ligand>
</feature>
<dbReference type="GO" id="GO:0046872">
    <property type="term" value="F:metal ion binding"/>
    <property type="evidence" value="ECO:0007669"/>
    <property type="project" value="UniProtKB-KW"/>
</dbReference>
<organism evidence="4 5">
    <name type="scientific">Tahibacter soli</name>
    <dbReference type="NCBI Taxonomy" id="2983605"/>
    <lineage>
        <taxon>Bacteria</taxon>
        <taxon>Pseudomonadati</taxon>
        <taxon>Pseudomonadota</taxon>
        <taxon>Gammaproteobacteria</taxon>
        <taxon>Lysobacterales</taxon>
        <taxon>Rhodanobacteraceae</taxon>
        <taxon>Tahibacter</taxon>
    </lineage>
</organism>
<keyword evidence="5" id="KW-1185">Reference proteome</keyword>
<dbReference type="PANTHER" id="PTHR16222:SF24">
    <property type="entry name" value="ADP-RIBOSYLHYDROLASE ARH3"/>
    <property type="match status" value="1"/>
</dbReference>
<feature type="binding site" evidence="3">
    <location>
        <position position="273"/>
    </location>
    <ligand>
        <name>Mg(2+)</name>
        <dbReference type="ChEBI" id="CHEBI:18420"/>
        <label>1</label>
    </ligand>
</feature>
<feature type="binding site" evidence="3">
    <location>
        <position position="66"/>
    </location>
    <ligand>
        <name>Mg(2+)</name>
        <dbReference type="ChEBI" id="CHEBI:18420"/>
        <label>1</label>
    </ligand>
</feature>